<dbReference type="EMBL" id="JBHUFW010000005">
    <property type="protein sequence ID" value="MFD1863180.1"/>
    <property type="molecule type" value="Genomic_DNA"/>
</dbReference>
<protein>
    <submittedName>
        <fullName evidence="3">F510_1955 family glycosylhydrolase</fullName>
    </submittedName>
</protein>
<gene>
    <name evidence="3" type="ORF">ACFSDB_09565</name>
</gene>
<dbReference type="InterPro" id="IPR054817">
    <property type="entry name" value="Glycosyl_F510_1955-like"/>
</dbReference>
<keyword evidence="4" id="KW-1185">Reference proteome</keyword>
<sequence>MNRKLWMAVSLSALIVAGCGAENESEPTSVENEGGTGNETEEAAPDSLKSDDFVVDFSGTLEHVHGMGYVEGDGLYFASHEGLKIYRDGKWFETDGMHNDYMGFNAVDRGFYTSGHPGHGSGMMNPIGIQRSMDGGRSLEHMGFQGETDFHAMAVGYRSHHMFVMNPQPNSGMEAGFHRSENEGKDWTQTAAEGLDGELSFLAMHPDDSQIIAAATSTGVYLSKDGGESFKALTSEGEFGTALSFSEDALYYASYETASELVEYNLESGEKETLPLPELPEDGVLYIAQKPDELAIYTVKGQAFISGDKGAEWTQIMEDGQVK</sequence>
<accession>A0ABW4QHU0</accession>
<dbReference type="RefSeq" id="WP_377339884.1">
    <property type="nucleotide sequence ID" value="NZ_JBHUFW010000005.1"/>
</dbReference>
<comment type="caution">
    <text evidence="3">The sequence shown here is derived from an EMBL/GenBank/DDBJ whole genome shotgun (WGS) entry which is preliminary data.</text>
</comment>
<dbReference type="Gene3D" id="2.130.10.10">
    <property type="entry name" value="YVTN repeat-like/Quinoprotein amine dehydrogenase"/>
    <property type="match status" value="1"/>
</dbReference>
<dbReference type="NCBIfam" id="NF045728">
    <property type="entry name" value="glycosyl_F510_1955"/>
    <property type="match status" value="1"/>
</dbReference>
<evidence type="ECO:0000256" key="2">
    <source>
        <dbReference type="SAM" id="SignalP"/>
    </source>
</evidence>
<evidence type="ECO:0000313" key="4">
    <source>
        <dbReference type="Proteomes" id="UP001597273"/>
    </source>
</evidence>
<dbReference type="SUPFAM" id="SSF110296">
    <property type="entry name" value="Oligoxyloglucan reducing end-specific cellobiohydrolase"/>
    <property type="match status" value="1"/>
</dbReference>
<dbReference type="PROSITE" id="PS51257">
    <property type="entry name" value="PROKAR_LIPOPROTEIN"/>
    <property type="match status" value="1"/>
</dbReference>
<evidence type="ECO:0000256" key="1">
    <source>
        <dbReference type="SAM" id="MobiDB-lite"/>
    </source>
</evidence>
<feature type="chain" id="PRO_5046047489" evidence="2">
    <location>
        <begin position="22"/>
        <end position="323"/>
    </location>
</feature>
<dbReference type="InterPro" id="IPR015943">
    <property type="entry name" value="WD40/YVTN_repeat-like_dom_sf"/>
</dbReference>
<proteinExistence type="predicted"/>
<reference evidence="4" key="1">
    <citation type="journal article" date="2019" name="Int. J. Syst. Evol. Microbiol.">
        <title>The Global Catalogue of Microorganisms (GCM) 10K type strain sequencing project: providing services to taxonomists for standard genome sequencing and annotation.</title>
        <authorList>
            <consortium name="The Broad Institute Genomics Platform"/>
            <consortium name="The Broad Institute Genome Sequencing Center for Infectious Disease"/>
            <person name="Wu L."/>
            <person name="Ma J."/>
        </authorList>
    </citation>
    <scope>NUCLEOTIDE SEQUENCE [LARGE SCALE GENOMIC DNA]</scope>
    <source>
        <strain evidence="4">CGMCC 1.15475</strain>
    </source>
</reference>
<feature type="signal peptide" evidence="2">
    <location>
        <begin position="1"/>
        <end position="21"/>
    </location>
</feature>
<name>A0ABW4QHU0_9BACL</name>
<keyword evidence="2" id="KW-0732">Signal</keyword>
<evidence type="ECO:0000313" key="3">
    <source>
        <dbReference type="EMBL" id="MFD1863180.1"/>
    </source>
</evidence>
<organism evidence="3 4">
    <name type="scientific">Planococcus chinensis</name>
    <dbReference type="NCBI Taxonomy" id="272917"/>
    <lineage>
        <taxon>Bacteria</taxon>
        <taxon>Bacillati</taxon>
        <taxon>Bacillota</taxon>
        <taxon>Bacilli</taxon>
        <taxon>Bacillales</taxon>
        <taxon>Caryophanaceae</taxon>
        <taxon>Planococcus</taxon>
    </lineage>
</organism>
<feature type="region of interest" description="Disordered" evidence="1">
    <location>
        <begin position="22"/>
        <end position="49"/>
    </location>
</feature>
<dbReference type="Proteomes" id="UP001597273">
    <property type="component" value="Unassembled WGS sequence"/>
</dbReference>